<evidence type="ECO:0000313" key="8">
    <source>
        <dbReference type="EMBL" id="MFD2611171.1"/>
    </source>
</evidence>
<accession>A0ABW5P791</accession>
<sequence length="278" mass="30490">MKLSKLGKTATLATLAIALAFGLSACSSKEQEGDKKSIKLGFMAGPYSDQFKRSVQPVLEKKGYKVEVIEFSNAIQPNSSLTDKSIDANVFQHEGYLKSVNEKDKSDITELIKVPTAPLGIYSNNAKSLDELKDNAEISLPNDASNLARSLVLLEKAGLIKIKPDIDPLLATEKDVTENPKNLKFVPLEAPQLPRSLADVDFSVITGNHVIAAGMKLSEALLLEEPPAIYQIILAVRGEDKDKPFAKDLVEAYQSDEFKTFIETDEASKGFSKPDYWK</sequence>
<keyword evidence="2 7" id="KW-0732">Signal</keyword>
<evidence type="ECO:0000256" key="2">
    <source>
        <dbReference type="ARBA" id="ARBA00022729"/>
    </source>
</evidence>
<keyword evidence="3" id="KW-0472">Membrane</keyword>
<evidence type="ECO:0000256" key="6">
    <source>
        <dbReference type="PIRNR" id="PIRNR002854"/>
    </source>
</evidence>
<dbReference type="Proteomes" id="UP001597541">
    <property type="component" value="Unassembled WGS sequence"/>
</dbReference>
<keyword evidence="5 6" id="KW-0449">Lipoprotein</keyword>
<dbReference type="PROSITE" id="PS51257">
    <property type="entry name" value="PROKAR_LIPOPROTEIN"/>
    <property type="match status" value="1"/>
</dbReference>
<keyword evidence="9" id="KW-1185">Reference proteome</keyword>
<name>A0ABW5P791_9BACL</name>
<dbReference type="SUPFAM" id="SSF53850">
    <property type="entry name" value="Periplasmic binding protein-like II"/>
    <property type="match status" value="1"/>
</dbReference>
<keyword evidence="4" id="KW-0564">Palmitate</keyword>
<dbReference type="RefSeq" id="WP_377599546.1">
    <property type="nucleotide sequence ID" value="NZ_JBHUME010000002.1"/>
</dbReference>
<comment type="similarity">
    <text evidence="6">Belongs to the nlpA lipoprotein family.</text>
</comment>
<dbReference type="EMBL" id="JBHUME010000002">
    <property type="protein sequence ID" value="MFD2611171.1"/>
    <property type="molecule type" value="Genomic_DNA"/>
</dbReference>
<dbReference type="Gene3D" id="3.40.190.10">
    <property type="entry name" value="Periplasmic binding protein-like II"/>
    <property type="match status" value="2"/>
</dbReference>
<comment type="caution">
    <text evidence="8">The sequence shown here is derived from an EMBL/GenBank/DDBJ whole genome shotgun (WGS) entry which is preliminary data.</text>
</comment>
<dbReference type="InterPro" id="IPR004872">
    <property type="entry name" value="Lipoprotein_NlpA"/>
</dbReference>
<evidence type="ECO:0000256" key="3">
    <source>
        <dbReference type="ARBA" id="ARBA00023136"/>
    </source>
</evidence>
<proteinExistence type="inferred from homology"/>
<evidence type="ECO:0000256" key="4">
    <source>
        <dbReference type="ARBA" id="ARBA00023139"/>
    </source>
</evidence>
<dbReference type="PANTHER" id="PTHR30429:SF0">
    <property type="entry name" value="METHIONINE-BINDING LIPOPROTEIN METQ"/>
    <property type="match status" value="1"/>
</dbReference>
<evidence type="ECO:0000313" key="9">
    <source>
        <dbReference type="Proteomes" id="UP001597541"/>
    </source>
</evidence>
<organism evidence="8 9">
    <name type="scientific">Paenibacillus gansuensis</name>
    <dbReference type="NCBI Taxonomy" id="306542"/>
    <lineage>
        <taxon>Bacteria</taxon>
        <taxon>Bacillati</taxon>
        <taxon>Bacillota</taxon>
        <taxon>Bacilli</taxon>
        <taxon>Bacillales</taxon>
        <taxon>Paenibacillaceae</taxon>
        <taxon>Paenibacillus</taxon>
    </lineage>
</organism>
<evidence type="ECO:0000256" key="5">
    <source>
        <dbReference type="ARBA" id="ARBA00023288"/>
    </source>
</evidence>
<gene>
    <name evidence="8" type="ORF">ACFSUF_01880</name>
</gene>
<comment type="subcellular location">
    <subcellularLocation>
        <location evidence="1">Membrane</location>
        <topology evidence="1">Lipid-anchor</topology>
    </subcellularLocation>
</comment>
<evidence type="ECO:0000256" key="1">
    <source>
        <dbReference type="ARBA" id="ARBA00004635"/>
    </source>
</evidence>
<feature type="signal peptide" evidence="7">
    <location>
        <begin position="1"/>
        <end position="25"/>
    </location>
</feature>
<feature type="chain" id="PRO_5045655256" description="Lipoprotein" evidence="7">
    <location>
        <begin position="26"/>
        <end position="278"/>
    </location>
</feature>
<dbReference type="PIRSF" id="PIRSF002854">
    <property type="entry name" value="MetQ"/>
    <property type="match status" value="1"/>
</dbReference>
<dbReference type="Pfam" id="PF03180">
    <property type="entry name" value="Lipoprotein_9"/>
    <property type="match status" value="1"/>
</dbReference>
<dbReference type="PANTHER" id="PTHR30429">
    <property type="entry name" value="D-METHIONINE-BINDING LIPOPROTEIN METQ"/>
    <property type="match status" value="1"/>
</dbReference>
<protein>
    <recommendedName>
        <fullName evidence="6">Lipoprotein</fullName>
    </recommendedName>
</protein>
<evidence type="ECO:0000256" key="7">
    <source>
        <dbReference type="SAM" id="SignalP"/>
    </source>
</evidence>
<reference evidence="9" key="1">
    <citation type="journal article" date="2019" name="Int. J. Syst. Evol. Microbiol.">
        <title>The Global Catalogue of Microorganisms (GCM) 10K type strain sequencing project: providing services to taxonomists for standard genome sequencing and annotation.</title>
        <authorList>
            <consortium name="The Broad Institute Genomics Platform"/>
            <consortium name="The Broad Institute Genome Sequencing Center for Infectious Disease"/>
            <person name="Wu L."/>
            <person name="Ma J."/>
        </authorList>
    </citation>
    <scope>NUCLEOTIDE SEQUENCE [LARGE SCALE GENOMIC DNA]</scope>
    <source>
        <strain evidence="9">KCTC 3950</strain>
    </source>
</reference>